<evidence type="ECO:0000313" key="3">
    <source>
        <dbReference type="EMBL" id="MDF2258618.1"/>
    </source>
</evidence>
<accession>A0ABT5Z492</accession>
<comment type="caution">
    <text evidence="3">The sequence shown here is derived from an EMBL/GenBank/DDBJ whole genome shotgun (WGS) entry which is preliminary data.</text>
</comment>
<evidence type="ECO:0000313" key="4">
    <source>
        <dbReference type="Proteomes" id="UP001220022"/>
    </source>
</evidence>
<dbReference type="Pfam" id="PF00067">
    <property type="entry name" value="p450"/>
    <property type="match status" value="1"/>
</dbReference>
<evidence type="ECO:0000256" key="1">
    <source>
        <dbReference type="ARBA" id="ARBA00010617"/>
    </source>
</evidence>
<dbReference type="InterPro" id="IPR001128">
    <property type="entry name" value="Cyt_P450"/>
</dbReference>
<keyword evidence="2" id="KW-0408">Iron</keyword>
<dbReference type="PANTHER" id="PTHR46696:SF1">
    <property type="entry name" value="CYTOCHROME P450 YJIB-RELATED"/>
    <property type="match status" value="1"/>
</dbReference>
<dbReference type="EMBL" id="JARHTQ010000017">
    <property type="protein sequence ID" value="MDF2258618.1"/>
    <property type="molecule type" value="Genomic_DNA"/>
</dbReference>
<proteinExistence type="inferred from homology"/>
<comment type="similarity">
    <text evidence="1 2">Belongs to the cytochrome P450 family.</text>
</comment>
<dbReference type="CDD" id="cd11029">
    <property type="entry name" value="CYP107-like"/>
    <property type="match status" value="1"/>
</dbReference>
<dbReference type="InterPro" id="IPR002397">
    <property type="entry name" value="Cyt_P450_B"/>
</dbReference>
<reference evidence="3 4" key="1">
    <citation type="submission" date="2023-03" db="EMBL/GenBank/DDBJ databases">
        <title>Draft genome sequence of type strain Streptomyces ferralitis JCM 14344.</title>
        <authorList>
            <person name="Klaysubun C."/>
            <person name="Duangmal K."/>
        </authorList>
    </citation>
    <scope>NUCLEOTIDE SEQUENCE [LARGE SCALE GENOMIC DNA]</scope>
    <source>
        <strain evidence="3 4">JCM 14344</strain>
    </source>
</reference>
<name>A0ABT5Z492_9ACTN</name>
<dbReference type="InterPro" id="IPR017972">
    <property type="entry name" value="Cyt_P450_CS"/>
</dbReference>
<gene>
    <name evidence="3" type="ORF">P2L57_23705</name>
</gene>
<protein>
    <submittedName>
        <fullName evidence="3">Cytochrome P450</fullName>
    </submittedName>
</protein>
<dbReference type="PRINTS" id="PR00359">
    <property type="entry name" value="BP450"/>
</dbReference>
<dbReference type="SUPFAM" id="SSF48264">
    <property type="entry name" value="Cytochrome P450"/>
    <property type="match status" value="1"/>
</dbReference>
<keyword evidence="2" id="KW-0349">Heme</keyword>
<keyword evidence="2" id="KW-0479">Metal-binding</keyword>
<dbReference type="InterPro" id="IPR036396">
    <property type="entry name" value="Cyt_P450_sf"/>
</dbReference>
<keyword evidence="4" id="KW-1185">Reference proteome</keyword>
<organism evidence="3 4">
    <name type="scientific">Streptantibioticus ferralitis</name>
    <dbReference type="NCBI Taxonomy" id="236510"/>
    <lineage>
        <taxon>Bacteria</taxon>
        <taxon>Bacillati</taxon>
        <taxon>Actinomycetota</taxon>
        <taxon>Actinomycetes</taxon>
        <taxon>Kitasatosporales</taxon>
        <taxon>Streptomycetaceae</taxon>
        <taxon>Streptantibioticus</taxon>
    </lineage>
</organism>
<dbReference type="PANTHER" id="PTHR46696">
    <property type="entry name" value="P450, PUTATIVE (EUROFUNG)-RELATED"/>
    <property type="match status" value="1"/>
</dbReference>
<keyword evidence="2" id="KW-0503">Monooxygenase</keyword>
<sequence>MTEQATEQPAVDLRAYGSAFHADPYPVYAELRERGPVHRVITPEGDTGWLVVGHDEVRAALAAPTLSKDWTKSADDWVPDDEQGELVRHMLNSDAPRHTRLRRLVAKEFTPRRIEALRPRVQQLTDELLDAMAASPSGGHADLVEALAFPLPIAVICELLGVPFMDREPFREWSNTLITPHGDAEREQAAVTAMAGYLSQMVEHKRRAPGDDLMSALIRTTDEDGDRLSPQELTSMAFLLLVAGHETTVNLITNGVLGLLTHPEQLAALRADVTLVDNAVEEMLRWDGPVEGATARFTTQPYEVGGTEIPGGGELVILSLAAADRDPNRYPDPNRFDIRRQAGGHVAFGHGIHFCLGAPLARMEGQIAIRSLLNRFPDLALDTAPSTPDWRPGLLIRGVRRLAVRWTPQG</sequence>
<evidence type="ECO:0000256" key="2">
    <source>
        <dbReference type="RuleBase" id="RU000461"/>
    </source>
</evidence>
<dbReference type="Proteomes" id="UP001220022">
    <property type="component" value="Unassembled WGS sequence"/>
</dbReference>
<keyword evidence="2" id="KW-0560">Oxidoreductase</keyword>
<dbReference type="PROSITE" id="PS00086">
    <property type="entry name" value="CYTOCHROME_P450"/>
    <property type="match status" value="1"/>
</dbReference>
<dbReference type="RefSeq" id="WP_275817825.1">
    <property type="nucleotide sequence ID" value="NZ_BAAANM010000010.1"/>
</dbReference>
<dbReference type="Gene3D" id="1.10.630.10">
    <property type="entry name" value="Cytochrome P450"/>
    <property type="match status" value="1"/>
</dbReference>